<dbReference type="eggNOG" id="KOG4718">
    <property type="taxonomic scope" value="Eukaryota"/>
</dbReference>
<keyword evidence="10 16" id="KW-0833">Ubl conjugation pathway</keyword>
<dbReference type="STRING" id="1097556.R4XEW3"/>
<dbReference type="Pfam" id="PF07574">
    <property type="entry name" value="SMC_Nse1"/>
    <property type="match status" value="1"/>
</dbReference>
<dbReference type="GO" id="GO:0008270">
    <property type="term" value="F:zinc ion binding"/>
    <property type="evidence" value="ECO:0007669"/>
    <property type="project" value="UniProtKB-KW"/>
</dbReference>
<evidence type="ECO:0000256" key="7">
    <source>
        <dbReference type="ARBA" id="ARBA00022723"/>
    </source>
</evidence>
<keyword evidence="7 16" id="KW-0479">Metal-binding</keyword>
<keyword evidence="13 16" id="KW-0234">DNA repair</keyword>
<dbReference type="InterPro" id="IPR014857">
    <property type="entry name" value="Nse1_RING_C4HC3-type"/>
</dbReference>
<feature type="region of interest" description="Disordered" evidence="17">
    <location>
        <begin position="251"/>
        <end position="294"/>
    </location>
</feature>
<organism evidence="19 20">
    <name type="scientific">Taphrina deformans (strain PYCC 5710 / ATCC 11124 / CBS 356.35 / IMI 108563 / JCM 9778 / NBRC 8474)</name>
    <name type="common">Peach leaf curl fungus</name>
    <name type="synonym">Lalaria deformans</name>
    <dbReference type="NCBI Taxonomy" id="1097556"/>
    <lineage>
        <taxon>Eukaryota</taxon>
        <taxon>Fungi</taxon>
        <taxon>Dikarya</taxon>
        <taxon>Ascomycota</taxon>
        <taxon>Taphrinomycotina</taxon>
        <taxon>Taphrinomycetes</taxon>
        <taxon>Taphrinales</taxon>
        <taxon>Taphrinaceae</taxon>
        <taxon>Taphrina</taxon>
    </lineage>
</organism>
<keyword evidence="9 15" id="KW-0863">Zinc-finger</keyword>
<comment type="caution">
    <text evidence="19">The sequence shown here is derived from an EMBL/GenBank/DDBJ whole genome shotgun (WGS) entry which is preliminary data.</text>
</comment>
<evidence type="ECO:0000256" key="17">
    <source>
        <dbReference type="SAM" id="MobiDB-lite"/>
    </source>
</evidence>
<dbReference type="Pfam" id="PF08746">
    <property type="entry name" value="zf-RING-like"/>
    <property type="match status" value="1"/>
</dbReference>
<proteinExistence type="inferred from homology"/>
<dbReference type="AlphaFoldDB" id="R4XEW3"/>
<keyword evidence="14 16" id="KW-0539">Nucleus</keyword>
<evidence type="ECO:0000256" key="13">
    <source>
        <dbReference type="ARBA" id="ARBA00023204"/>
    </source>
</evidence>
<evidence type="ECO:0000256" key="3">
    <source>
        <dbReference type="ARBA" id="ARBA00010258"/>
    </source>
</evidence>
<comment type="subcellular location">
    <subcellularLocation>
        <location evidence="2 16">Nucleus</location>
    </subcellularLocation>
</comment>
<evidence type="ECO:0000256" key="4">
    <source>
        <dbReference type="ARBA" id="ARBA00012483"/>
    </source>
</evidence>
<dbReference type="EC" id="2.3.2.27" evidence="4 16"/>
<keyword evidence="12 16" id="KW-0233">DNA recombination</keyword>
<dbReference type="Gene3D" id="3.90.1150.220">
    <property type="match status" value="1"/>
</dbReference>
<dbReference type="VEuPathDB" id="FungiDB:TAPDE_004562"/>
<keyword evidence="6 16" id="KW-0808">Transferase</keyword>
<evidence type="ECO:0000313" key="19">
    <source>
        <dbReference type="EMBL" id="CCG84163.1"/>
    </source>
</evidence>
<dbReference type="InterPro" id="IPR011513">
    <property type="entry name" value="Nse1"/>
</dbReference>
<evidence type="ECO:0000256" key="16">
    <source>
        <dbReference type="RuleBase" id="RU368018"/>
    </source>
</evidence>
<protein>
    <recommendedName>
        <fullName evidence="5 16">Non-structural maintenance of chromosomes element 1 homolog</fullName>
        <ecNumber evidence="4 16">2.3.2.27</ecNumber>
    </recommendedName>
</protein>
<feature type="domain" description="RING-type" evidence="18">
    <location>
        <begin position="194"/>
        <end position="235"/>
    </location>
</feature>
<keyword evidence="20" id="KW-1185">Reference proteome</keyword>
<sequence length="294" mass="33065">MGLSKVLQCLLQTFFAQNALTETNLRAVIAELLHNGDRDEVTRQVIDDTIAEINNDISELDFELRRTVDQTDGRNIWVLCNTTSDHLTQLATSHSQNEIAYFKALLNYIFITNNTRRAETLAVARMDAVREASAVGLSKLSAENALKQFVEESWLQQSAQGYLTLTARTLMELQGYLKETYNENDDDLEAIKSCYACQEFLTMGYRCPNLNCACRFHHKCYETFFHRSLRCPVCQETDWDKSRLHHVGERAALASPGGQEDTISDAESASEADGQHATAQLTGTYGNDVEADDD</sequence>
<dbReference type="GO" id="GO:0030915">
    <property type="term" value="C:Smc5-Smc6 complex"/>
    <property type="evidence" value="ECO:0007669"/>
    <property type="project" value="UniProtKB-UniRule"/>
</dbReference>
<dbReference type="SUPFAM" id="SSF57850">
    <property type="entry name" value="RING/U-box"/>
    <property type="match status" value="1"/>
</dbReference>
<dbReference type="InterPro" id="IPR036388">
    <property type="entry name" value="WH-like_DNA-bd_sf"/>
</dbReference>
<dbReference type="GO" id="GO:0061630">
    <property type="term" value="F:ubiquitin protein ligase activity"/>
    <property type="evidence" value="ECO:0007669"/>
    <property type="project" value="UniProtKB-EC"/>
</dbReference>
<evidence type="ECO:0000256" key="5">
    <source>
        <dbReference type="ARBA" id="ARBA00019422"/>
    </source>
</evidence>
<comment type="catalytic activity">
    <reaction evidence="1 16">
        <text>S-ubiquitinyl-[E2 ubiquitin-conjugating enzyme]-L-cysteine + [acceptor protein]-L-lysine = [E2 ubiquitin-conjugating enzyme]-L-cysteine + N(6)-ubiquitinyl-[acceptor protein]-L-lysine.</text>
        <dbReference type="EC" id="2.3.2.27"/>
    </reaction>
</comment>
<reference evidence="19 20" key="1">
    <citation type="journal article" date="2013" name="MBio">
        <title>Genome sequencing of the plant pathogen Taphrina deformans, the causal agent of peach leaf curl.</title>
        <authorList>
            <person name="Cisse O.H."/>
            <person name="Almeida J.M.G.C.F."/>
            <person name="Fonseca A."/>
            <person name="Kumar A.A."/>
            <person name="Salojaervi J."/>
            <person name="Overmyer K."/>
            <person name="Hauser P.M."/>
            <person name="Pagni M."/>
        </authorList>
    </citation>
    <scope>NUCLEOTIDE SEQUENCE [LARGE SCALE GENOMIC DNA]</scope>
    <source>
        <strain evidence="20">PYCC 5710 / ATCC 11124 / CBS 356.35 / IMI 108563 / JCM 9778 / NBRC 8474</strain>
    </source>
</reference>
<comment type="function">
    <text evidence="16">Acts in a DNA repair pathway for removal of UV-induced DNA damage that is distinct from classical nucleotide excision repair and in repair of ionizing radiation damage. Functions in homologous recombination repair of DNA double strand breaks and in recovery of stalled replication forks.</text>
</comment>
<evidence type="ECO:0000256" key="15">
    <source>
        <dbReference type="PROSITE-ProRule" id="PRU00175"/>
    </source>
</evidence>
<dbReference type="OrthoDB" id="185455at2759"/>
<dbReference type="InterPro" id="IPR013083">
    <property type="entry name" value="Znf_RING/FYVE/PHD"/>
</dbReference>
<gene>
    <name evidence="19" type="ORF">TAPDE_004562</name>
</gene>
<comment type="similarity">
    <text evidence="3 16">Belongs to the NSE1 family.</text>
</comment>
<dbReference type="EMBL" id="CAHR02000208">
    <property type="protein sequence ID" value="CCG84163.1"/>
    <property type="molecule type" value="Genomic_DNA"/>
</dbReference>
<dbReference type="PROSITE" id="PS50089">
    <property type="entry name" value="ZF_RING_2"/>
    <property type="match status" value="1"/>
</dbReference>
<evidence type="ECO:0000256" key="10">
    <source>
        <dbReference type="ARBA" id="ARBA00022786"/>
    </source>
</evidence>
<dbReference type="GO" id="GO:0000724">
    <property type="term" value="P:double-strand break repair via homologous recombination"/>
    <property type="evidence" value="ECO:0007669"/>
    <property type="project" value="TreeGrafter"/>
</dbReference>
<name>R4XEW3_TAPDE</name>
<evidence type="ECO:0000256" key="6">
    <source>
        <dbReference type="ARBA" id="ARBA00022679"/>
    </source>
</evidence>
<evidence type="ECO:0000313" key="20">
    <source>
        <dbReference type="Proteomes" id="UP000013776"/>
    </source>
</evidence>
<evidence type="ECO:0000256" key="8">
    <source>
        <dbReference type="ARBA" id="ARBA00022763"/>
    </source>
</evidence>
<dbReference type="Gene3D" id="3.30.40.10">
    <property type="entry name" value="Zinc/RING finger domain, C3HC4 (zinc finger)"/>
    <property type="match status" value="1"/>
</dbReference>
<evidence type="ECO:0000256" key="9">
    <source>
        <dbReference type="ARBA" id="ARBA00022771"/>
    </source>
</evidence>
<dbReference type="Gene3D" id="1.10.10.10">
    <property type="entry name" value="Winged helix-like DNA-binding domain superfamily/Winged helix DNA-binding domain"/>
    <property type="match status" value="1"/>
</dbReference>
<evidence type="ECO:0000256" key="12">
    <source>
        <dbReference type="ARBA" id="ARBA00023172"/>
    </source>
</evidence>
<dbReference type="PANTHER" id="PTHR20973">
    <property type="entry name" value="NON-SMC ELEMENT 1-RELATED"/>
    <property type="match status" value="1"/>
</dbReference>
<evidence type="ECO:0000256" key="2">
    <source>
        <dbReference type="ARBA" id="ARBA00004123"/>
    </source>
</evidence>
<evidence type="ECO:0000256" key="1">
    <source>
        <dbReference type="ARBA" id="ARBA00000900"/>
    </source>
</evidence>
<evidence type="ECO:0000259" key="18">
    <source>
        <dbReference type="PROSITE" id="PS50089"/>
    </source>
</evidence>
<dbReference type="PANTHER" id="PTHR20973:SF0">
    <property type="entry name" value="NON-STRUCTURAL MAINTENANCE OF CHROMOSOMES ELEMENT 1 HOMOLOG"/>
    <property type="match status" value="1"/>
</dbReference>
<keyword evidence="8 16" id="KW-0227">DNA damage</keyword>
<keyword evidence="11 16" id="KW-0862">Zinc</keyword>
<dbReference type="Proteomes" id="UP000013776">
    <property type="component" value="Unassembled WGS sequence"/>
</dbReference>
<accession>R4XEW3</accession>
<evidence type="ECO:0000256" key="11">
    <source>
        <dbReference type="ARBA" id="ARBA00022833"/>
    </source>
</evidence>
<comment type="subunit">
    <text evidence="16">Component of the Smc5-Smc6 complex.</text>
</comment>
<dbReference type="InterPro" id="IPR001841">
    <property type="entry name" value="Znf_RING"/>
</dbReference>
<evidence type="ECO:0000256" key="14">
    <source>
        <dbReference type="ARBA" id="ARBA00023242"/>
    </source>
</evidence>
<dbReference type="GO" id="GO:0005634">
    <property type="term" value="C:nucleus"/>
    <property type="evidence" value="ECO:0007669"/>
    <property type="project" value="UniProtKB-SubCell"/>
</dbReference>